<gene>
    <name evidence="2" type="ORF">I4X03_007985</name>
</gene>
<proteinExistence type="predicted"/>
<keyword evidence="3" id="KW-1185">Reference proteome</keyword>
<evidence type="ECO:0000256" key="1">
    <source>
        <dbReference type="SAM" id="MobiDB-lite"/>
    </source>
</evidence>
<name>A0ABS7SMN2_9BURK</name>
<dbReference type="Proteomes" id="UP000809349">
    <property type="component" value="Unassembled WGS sequence"/>
</dbReference>
<evidence type="ECO:0000313" key="2">
    <source>
        <dbReference type="EMBL" id="MBZ2207199.1"/>
    </source>
</evidence>
<accession>A0ABS7SMN2</accession>
<feature type="region of interest" description="Disordered" evidence="1">
    <location>
        <begin position="52"/>
        <end position="75"/>
    </location>
</feature>
<protein>
    <submittedName>
        <fullName evidence="2">Uncharacterized protein</fullName>
    </submittedName>
</protein>
<dbReference type="EMBL" id="JAFBIL020000003">
    <property type="protein sequence ID" value="MBZ2207199.1"/>
    <property type="molecule type" value="Genomic_DNA"/>
</dbReference>
<reference evidence="2 3" key="1">
    <citation type="submission" date="2021-08" db="EMBL/GenBank/DDBJ databases">
        <title>Massilia sp. R798.</title>
        <authorList>
            <person name="Baek J.H."/>
            <person name="Jung H.S."/>
            <person name="Kim K.R."/>
            <person name="Jeon C.O."/>
        </authorList>
    </citation>
    <scope>NUCLEOTIDE SEQUENCE [LARGE SCALE GENOMIC DNA]</scope>
    <source>
        <strain evidence="2 3">R798</strain>
    </source>
</reference>
<comment type="caution">
    <text evidence="2">The sequence shown here is derived from an EMBL/GenBank/DDBJ whole genome shotgun (WGS) entry which is preliminary data.</text>
</comment>
<evidence type="ECO:0000313" key="3">
    <source>
        <dbReference type="Proteomes" id="UP000809349"/>
    </source>
</evidence>
<organism evidence="2 3">
    <name type="scientific">Massilia soli</name>
    <dbReference type="NCBI Taxonomy" id="2792854"/>
    <lineage>
        <taxon>Bacteria</taxon>
        <taxon>Pseudomonadati</taxon>
        <taxon>Pseudomonadota</taxon>
        <taxon>Betaproteobacteria</taxon>
        <taxon>Burkholderiales</taxon>
        <taxon>Oxalobacteraceae</taxon>
        <taxon>Telluria group</taxon>
        <taxon>Massilia</taxon>
    </lineage>
</organism>
<sequence>MATKKWLTRFEVPEDELMHYKTKLLSEPKLSKEVSMKFGFAPTVTHRPLALGAQKGNARANVARHVVKPTAPTYG</sequence>